<evidence type="ECO:0000313" key="3">
    <source>
        <dbReference type="EMBL" id="CCA76011.1"/>
    </source>
</evidence>
<feature type="compositionally biased region" description="Polar residues" evidence="2">
    <location>
        <begin position="498"/>
        <end position="524"/>
    </location>
</feature>
<keyword evidence="1" id="KW-0175">Coiled coil</keyword>
<keyword evidence="4" id="KW-1185">Reference proteome</keyword>
<dbReference type="EMBL" id="CAFZ01000578">
    <property type="protein sequence ID" value="CCA76011.1"/>
    <property type="molecule type" value="Genomic_DNA"/>
</dbReference>
<dbReference type="OMA" id="NNEMAYE"/>
<dbReference type="GO" id="GO:0008289">
    <property type="term" value="F:lipid binding"/>
    <property type="evidence" value="ECO:0007669"/>
    <property type="project" value="TreeGrafter"/>
</dbReference>
<accession>G4TXG8</accession>
<organism evidence="3 4">
    <name type="scientific">Serendipita indica (strain DSM 11827)</name>
    <name type="common">Root endophyte fungus</name>
    <name type="synonym">Piriformospora indica</name>
    <dbReference type="NCBI Taxonomy" id="1109443"/>
    <lineage>
        <taxon>Eukaryota</taxon>
        <taxon>Fungi</taxon>
        <taxon>Dikarya</taxon>
        <taxon>Basidiomycota</taxon>
        <taxon>Agaricomycotina</taxon>
        <taxon>Agaricomycetes</taxon>
        <taxon>Sebacinales</taxon>
        <taxon>Serendipitaceae</taxon>
        <taxon>Serendipita</taxon>
    </lineage>
</organism>
<dbReference type="GO" id="GO:0006897">
    <property type="term" value="P:endocytosis"/>
    <property type="evidence" value="ECO:0007669"/>
    <property type="project" value="TreeGrafter"/>
</dbReference>
<feature type="compositionally biased region" description="Polar residues" evidence="2">
    <location>
        <begin position="624"/>
        <end position="633"/>
    </location>
</feature>
<feature type="coiled-coil region" evidence="1">
    <location>
        <begin position="93"/>
        <end position="127"/>
    </location>
</feature>
<dbReference type="PANTHER" id="PTHR31962:SF6">
    <property type="entry name" value="EISOSOME COMPONENT PIL1-DOMAIN-CONTAINING PROTEIN"/>
    <property type="match status" value="1"/>
</dbReference>
<proteinExistence type="predicted"/>
<evidence type="ECO:0000256" key="1">
    <source>
        <dbReference type="SAM" id="Coils"/>
    </source>
</evidence>
<feature type="region of interest" description="Disordered" evidence="2">
    <location>
        <begin position="191"/>
        <end position="252"/>
    </location>
</feature>
<feature type="compositionally biased region" description="Polar residues" evidence="2">
    <location>
        <begin position="323"/>
        <end position="336"/>
    </location>
</feature>
<dbReference type="STRING" id="1109443.G4TXG8"/>
<comment type="caution">
    <text evidence="3">The sequence shown here is derived from an EMBL/GenBank/DDBJ whole genome shotgun (WGS) entry which is preliminary data.</text>
</comment>
<feature type="region of interest" description="Disordered" evidence="2">
    <location>
        <begin position="287"/>
        <end position="760"/>
    </location>
</feature>
<feature type="compositionally biased region" description="Pro residues" evidence="2">
    <location>
        <begin position="375"/>
        <end position="391"/>
    </location>
</feature>
<dbReference type="Proteomes" id="UP000007148">
    <property type="component" value="Unassembled WGS sequence"/>
</dbReference>
<dbReference type="InterPro" id="IPR027267">
    <property type="entry name" value="AH/BAR_dom_sf"/>
</dbReference>
<evidence type="ECO:0000313" key="4">
    <source>
        <dbReference type="Proteomes" id="UP000007148"/>
    </source>
</evidence>
<dbReference type="Gene3D" id="1.20.1270.60">
    <property type="entry name" value="Arfaptin homology (AH) domain/BAR domain"/>
    <property type="match status" value="2"/>
</dbReference>
<dbReference type="AlphaFoldDB" id="G4TXG8"/>
<evidence type="ECO:0000256" key="2">
    <source>
        <dbReference type="SAM" id="MobiDB-lite"/>
    </source>
</evidence>
<feature type="compositionally biased region" description="Low complexity" evidence="2">
    <location>
        <begin position="559"/>
        <end position="570"/>
    </location>
</feature>
<gene>
    <name evidence="3" type="ORF">PIIN_10011</name>
</gene>
<dbReference type="GO" id="GO:0036286">
    <property type="term" value="C:eisosome filament"/>
    <property type="evidence" value="ECO:0007669"/>
    <property type="project" value="TreeGrafter"/>
</dbReference>
<feature type="compositionally biased region" description="Polar residues" evidence="2">
    <location>
        <begin position="194"/>
        <end position="204"/>
    </location>
</feature>
<protein>
    <submittedName>
        <fullName evidence="3">Uncharacterized protein</fullName>
    </submittedName>
</protein>
<dbReference type="Pfam" id="PF13805">
    <property type="entry name" value="Pil1"/>
    <property type="match status" value="1"/>
</dbReference>
<name>G4TXG8_SERID</name>
<dbReference type="GO" id="GO:0005886">
    <property type="term" value="C:plasma membrane"/>
    <property type="evidence" value="ECO:0007669"/>
    <property type="project" value="TreeGrafter"/>
</dbReference>
<dbReference type="HOGENOM" id="CLU_337753_0_0_1"/>
<feature type="compositionally biased region" description="Polar residues" evidence="2">
    <location>
        <begin position="214"/>
        <end position="231"/>
    </location>
</feature>
<feature type="compositionally biased region" description="Polar residues" evidence="2">
    <location>
        <begin position="691"/>
        <end position="709"/>
    </location>
</feature>
<dbReference type="PANTHER" id="PTHR31962">
    <property type="entry name" value="SPHINGOLIPID LONG CHAIN BASE-RESPONSIVE PROTEIN PIL1"/>
    <property type="match status" value="1"/>
</dbReference>
<dbReference type="GO" id="GO:0070941">
    <property type="term" value="P:eisosome assembly"/>
    <property type="evidence" value="ECO:0007669"/>
    <property type="project" value="TreeGrafter"/>
</dbReference>
<dbReference type="OrthoDB" id="5599269at2759"/>
<dbReference type="InParanoid" id="G4TXG8"/>
<dbReference type="eggNOG" id="ENOG502QQ1T">
    <property type="taxonomic scope" value="Eukaryota"/>
</dbReference>
<sequence length="760" mass="79335">MFGSLSTKIAHSTITPALGNQDLRPLQDAITKEKEIVTSLQRVSKDWTTAAEAMKQWGAGEGEDLGDITNASLLLSTHIAAAFNTFADHELAIRAQLKDVRTKEEQLDELRRRRKTVAGKLEAQERKLSKMGPEAQLSEKLTIIGDLGKLVAAEVPQDLTQPGQSRAPYMSRETVSSLVGEASRCVAEIKFNPNPDTEQTSKPNNVGAMHQATPYPSSSGAPGRHQTQASVASGAGTMPPNREVTGPADEFGRPIEGLPFQSQTMPAIGGSGPIQHLPLSIIQETMRTPQSPPRQGTGLAQYGQPGPGPSSSAFRAPGPPPSLSNQHRQQPSQGPQGSVFLGQPGGATVERGLTLSLPIRSPAPQDASGEKDSPFVPPTAGPPSSFKPPAPTVARQGTTDSDIVLGESSDLQRTSTLPPKVGLGEFPAWSLGLGDFDGSPTKESAGASLAAPPADQKKELPPSPAPGSPSASTTNLTSTDDPKVVPPLSAVPRVLQGGTDSANQTPLTQTPTTYSNAQTPTVGNSEAPVIHHHLVDDPHTRSQSNSGRFAMFPDRRRPTGAGTESSATAADEGLLPPHAKYGSHPGVDRTPSPYPSAELMADVSPVPTPGDEKSIEALPLNVGRTVSSSSTDTPLAEDAPRSILIGGPQSRSASQAVDAGPPKIHFAPRPISPITPSPVTQTHGLWASKDSLANSISPAATSGSHSTAPTGYIEAGEIASQNRSRDNRASVITPLEVHKKLDGTSQPTTPMVLPSPESPQ</sequence>
<dbReference type="InterPro" id="IPR028245">
    <property type="entry name" value="PIL1/LSP1"/>
</dbReference>
<reference evidence="3 4" key="1">
    <citation type="journal article" date="2011" name="PLoS Pathog.">
        <title>Endophytic Life Strategies Decoded by Genome and Transcriptome Analyses of the Mutualistic Root Symbiont Piriformospora indica.</title>
        <authorList>
            <person name="Zuccaro A."/>
            <person name="Lahrmann U."/>
            <person name="Guldener U."/>
            <person name="Langen G."/>
            <person name="Pfiffi S."/>
            <person name="Biedenkopf D."/>
            <person name="Wong P."/>
            <person name="Samans B."/>
            <person name="Grimm C."/>
            <person name="Basiewicz M."/>
            <person name="Murat C."/>
            <person name="Martin F."/>
            <person name="Kogel K.H."/>
        </authorList>
    </citation>
    <scope>NUCLEOTIDE SEQUENCE [LARGE SCALE GENOMIC DNA]</scope>
    <source>
        <strain evidence="3 4">DSM 11827</strain>
    </source>
</reference>